<dbReference type="EMBL" id="CM027688">
    <property type="protein sequence ID" value="KAG0517336.1"/>
    <property type="molecule type" value="Genomic_DNA"/>
</dbReference>
<dbReference type="InterPro" id="IPR025836">
    <property type="entry name" value="Zn_knuckle_CX2CX4HX4C"/>
</dbReference>
<dbReference type="PANTHER" id="PTHR31286">
    <property type="entry name" value="GLYCINE-RICH CELL WALL STRUCTURAL PROTEIN 1.8-LIKE"/>
    <property type="match status" value="1"/>
</dbReference>
<proteinExistence type="predicted"/>
<comment type="caution">
    <text evidence="2">The sequence shown here is derived from an EMBL/GenBank/DDBJ whole genome shotgun (WGS) entry which is preliminary data.</text>
</comment>
<dbReference type="Proteomes" id="UP000807115">
    <property type="component" value="Chromosome 9"/>
</dbReference>
<dbReference type="PANTHER" id="PTHR31286:SF180">
    <property type="entry name" value="OS10G0362600 PROTEIN"/>
    <property type="match status" value="1"/>
</dbReference>
<gene>
    <name evidence="2" type="ORF">BDA96_09G080400</name>
</gene>
<dbReference type="InterPro" id="IPR040256">
    <property type="entry name" value="At4g02000-like"/>
</dbReference>
<dbReference type="AlphaFoldDB" id="A0A921Q9B1"/>
<reference evidence="2" key="1">
    <citation type="journal article" date="2019" name="BMC Genomics">
        <title>A new reference genome for Sorghum bicolor reveals high levels of sequence similarity between sweet and grain genotypes: implications for the genetics of sugar metabolism.</title>
        <authorList>
            <person name="Cooper E.A."/>
            <person name="Brenton Z.W."/>
            <person name="Flinn B.S."/>
            <person name="Jenkins J."/>
            <person name="Shu S."/>
            <person name="Flowers D."/>
            <person name="Luo F."/>
            <person name="Wang Y."/>
            <person name="Xia P."/>
            <person name="Barry K."/>
            <person name="Daum C."/>
            <person name="Lipzen A."/>
            <person name="Yoshinaga Y."/>
            <person name="Schmutz J."/>
            <person name="Saski C."/>
            <person name="Vermerris W."/>
            <person name="Kresovich S."/>
        </authorList>
    </citation>
    <scope>NUCLEOTIDE SEQUENCE</scope>
</reference>
<dbReference type="Pfam" id="PF14392">
    <property type="entry name" value="zf-CCHC_4"/>
    <property type="match status" value="1"/>
</dbReference>
<evidence type="ECO:0000313" key="3">
    <source>
        <dbReference type="Proteomes" id="UP000807115"/>
    </source>
</evidence>
<accession>A0A921Q9B1</accession>
<reference evidence="2" key="2">
    <citation type="submission" date="2020-10" db="EMBL/GenBank/DDBJ databases">
        <authorList>
            <person name="Cooper E.A."/>
            <person name="Brenton Z.W."/>
            <person name="Flinn B.S."/>
            <person name="Jenkins J."/>
            <person name="Shu S."/>
            <person name="Flowers D."/>
            <person name="Luo F."/>
            <person name="Wang Y."/>
            <person name="Xia P."/>
            <person name="Barry K."/>
            <person name="Daum C."/>
            <person name="Lipzen A."/>
            <person name="Yoshinaga Y."/>
            <person name="Schmutz J."/>
            <person name="Saski C."/>
            <person name="Vermerris W."/>
            <person name="Kresovich S."/>
        </authorList>
    </citation>
    <scope>NUCLEOTIDE SEQUENCE</scope>
</reference>
<evidence type="ECO:0000259" key="1">
    <source>
        <dbReference type="Pfam" id="PF14392"/>
    </source>
</evidence>
<organism evidence="2 3">
    <name type="scientific">Sorghum bicolor</name>
    <name type="common">Sorghum</name>
    <name type="synonym">Sorghum vulgare</name>
    <dbReference type="NCBI Taxonomy" id="4558"/>
    <lineage>
        <taxon>Eukaryota</taxon>
        <taxon>Viridiplantae</taxon>
        <taxon>Streptophyta</taxon>
        <taxon>Embryophyta</taxon>
        <taxon>Tracheophyta</taxon>
        <taxon>Spermatophyta</taxon>
        <taxon>Magnoliopsida</taxon>
        <taxon>Liliopsida</taxon>
        <taxon>Poales</taxon>
        <taxon>Poaceae</taxon>
        <taxon>PACMAD clade</taxon>
        <taxon>Panicoideae</taxon>
        <taxon>Andropogonodae</taxon>
        <taxon>Andropogoneae</taxon>
        <taxon>Sorghinae</taxon>
        <taxon>Sorghum</taxon>
    </lineage>
</organism>
<evidence type="ECO:0000313" key="2">
    <source>
        <dbReference type="EMBL" id="KAG0517336.1"/>
    </source>
</evidence>
<feature type="domain" description="Zinc knuckle CX2CX4HX4C" evidence="1">
    <location>
        <begin position="136"/>
        <end position="184"/>
    </location>
</feature>
<protein>
    <recommendedName>
        <fullName evidence="1">Zinc knuckle CX2CX4HX4C domain-containing protein</fullName>
    </recommendedName>
</protein>
<name>A0A921Q9B1_SORBI</name>
<sequence>MENVEGLLGKLRLSEERGGVKIGVGKVLAEKLVSLQTLKKTLGHVCCPIKGVLCKDLGENHFLFTFMQALGKRRALEDGSWMISKDLVVRVSNLPFGMMDKETGETLGEKIGVFKEVDIGLDAIAVGRVLRIKVLIDIRRPLMRGITVKVGNPEREKWCSFAYEFLPDSCHTCGLVGHTDKQCSLPRESGESQQFSRSLRFIPEKKRGGGGGGR</sequence>